<dbReference type="Gene3D" id="1.10.287.110">
    <property type="entry name" value="DnaJ domain"/>
    <property type="match status" value="1"/>
</dbReference>
<dbReference type="PRINTS" id="PR00625">
    <property type="entry name" value="JDOMAIN"/>
</dbReference>
<keyword evidence="4 6" id="KW-1133">Transmembrane helix</keyword>
<dbReference type="PROSITE" id="PS50076">
    <property type="entry name" value="DNAJ_2"/>
    <property type="match status" value="1"/>
</dbReference>
<dbReference type="PANTHER" id="PTHR43908">
    <property type="entry name" value="AT29763P-RELATED"/>
    <property type="match status" value="1"/>
</dbReference>
<evidence type="ECO:0000313" key="9">
    <source>
        <dbReference type="Proteomes" id="UP000824469"/>
    </source>
</evidence>
<dbReference type="InterPro" id="IPR015399">
    <property type="entry name" value="DUF1977_DnaJ-like"/>
</dbReference>
<sequence length="370" mass="42539">MESNKDEALRCINISRRAYEEGDMIRAQRFFRKAKRLYPDLKVDNLQMALTKDTGNKTTGNGHGTESVCRGMSEEDNVGNVSSENNNNCGCRLRNSSGTIEFSEVVRHIGNTKDYYEILGLERDCSQTEVRKAFRKLSLKVHPDKNKLPGAEEAFKVVSTAFNCLSDPELRKKYDGQSLDEAHNFSYDQYTGQYKPRGFSDETCEPSETFTNFFSRMNKKNTRFQRSHFFRTSRASGDVTAATVDRARILHFVGLIQLLAIVMLVLVNLMPNAKPSFSMRRDALYQYECLTNHHGVSFFVKNSDFEQRYRPGSYIRKTIDDLVERDYKEILAHNCRVEVGLRMWGRTEETPSCDVLRQLSVGSNRRDSKL</sequence>
<accession>A0AA38G3I1</accession>
<feature type="transmembrane region" description="Helical" evidence="6">
    <location>
        <begin position="249"/>
        <end position="271"/>
    </location>
</feature>
<keyword evidence="3" id="KW-0256">Endoplasmic reticulum</keyword>
<dbReference type="InterPro" id="IPR036869">
    <property type="entry name" value="J_dom_sf"/>
</dbReference>
<evidence type="ECO:0000256" key="5">
    <source>
        <dbReference type="ARBA" id="ARBA00023136"/>
    </source>
</evidence>
<dbReference type="InterPro" id="IPR051100">
    <property type="entry name" value="DnaJ_subfamily_B/C"/>
</dbReference>
<dbReference type="Pfam" id="PF00226">
    <property type="entry name" value="DnaJ"/>
    <property type="match status" value="1"/>
</dbReference>
<dbReference type="InterPro" id="IPR018253">
    <property type="entry name" value="DnaJ_domain_CS"/>
</dbReference>
<dbReference type="PROSITE" id="PS00636">
    <property type="entry name" value="DNAJ_1"/>
    <property type="match status" value="1"/>
</dbReference>
<name>A0AA38G3I1_TAXCH</name>
<gene>
    <name evidence="8" type="ORF">KI387_022816</name>
</gene>
<evidence type="ECO:0000256" key="3">
    <source>
        <dbReference type="ARBA" id="ARBA00022824"/>
    </source>
</evidence>
<dbReference type="SMART" id="SM00271">
    <property type="entry name" value="DnaJ"/>
    <property type="match status" value="1"/>
</dbReference>
<dbReference type="Pfam" id="PF09320">
    <property type="entry name" value="DUF1977"/>
    <property type="match status" value="1"/>
</dbReference>
<feature type="domain" description="J" evidence="7">
    <location>
        <begin position="114"/>
        <end position="178"/>
    </location>
</feature>
<dbReference type="CDD" id="cd06257">
    <property type="entry name" value="DnaJ"/>
    <property type="match status" value="1"/>
</dbReference>
<dbReference type="InterPro" id="IPR001623">
    <property type="entry name" value="DnaJ_domain"/>
</dbReference>
<comment type="subcellular location">
    <subcellularLocation>
        <location evidence="1">Endoplasmic reticulum membrane</location>
        <topology evidence="1">Single-pass membrane protein</topology>
    </subcellularLocation>
</comment>
<dbReference type="GO" id="GO:0005789">
    <property type="term" value="C:endoplasmic reticulum membrane"/>
    <property type="evidence" value="ECO:0007669"/>
    <property type="project" value="UniProtKB-SubCell"/>
</dbReference>
<keyword evidence="2 6" id="KW-0812">Transmembrane</keyword>
<dbReference type="AlphaFoldDB" id="A0AA38G3I1"/>
<keyword evidence="5 6" id="KW-0472">Membrane</keyword>
<evidence type="ECO:0000259" key="7">
    <source>
        <dbReference type="PROSITE" id="PS50076"/>
    </source>
</evidence>
<proteinExistence type="predicted"/>
<dbReference type="Proteomes" id="UP000824469">
    <property type="component" value="Unassembled WGS sequence"/>
</dbReference>
<comment type="caution">
    <text evidence="8">The sequence shown here is derived from an EMBL/GenBank/DDBJ whole genome shotgun (WGS) entry which is preliminary data.</text>
</comment>
<evidence type="ECO:0000256" key="6">
    <source>
        <dbReference type="SAM" id="Phobius"/>
    </source>
</evidence>
<dbReference type="EMBL" id="JAHRHJ020000005">
    <property type="protein sequence ID" value="KAH9314189.1"/>
    <property type="molecule type" value="Genomic_DNA"/>
</dbReference>
<reference evidence="8 9" key="1">
    <citation type="journal article" date="2021" name="Nat. Plants">
        <title>The Taxus genome provides insights into paclitaxel biosynthesis.</title>
        <authorList>
            <person name="Xiong X."/>
            <person name="Gou J."/>
            <person name="Liao Q."/>
            <person name="Li Y."/>
            <person name="Zhou Q."/>
            <person name="Bi G."/>
            <person name="Li C."/>
            <person name="Du R."/>
            <person name="Wang X."/>
            <person name="Sun T."/>
            <person name="Guo L."/>
            <person name="Liang H."/>
            <person name="Lu P."/>
            <person name="Wu Y."/>
            <person name="Zhang Z."/>
            <person name="Ro D.K."/>
            <person name="Shang Y."/>
            <person name="Huang S."/>
            <person name="Yan J."/>
        </authorList>
    </citation>
    <scope>NUCLEOTIDE SEQUENCE [LARGE SCALE GENOMIC DNA]</scope>
    <source>
        <strain evidence="8">Ta-2019</strain>
    </source>
</reference>
<dbReference type="PANTHER" id="PTHR43908:SF3">
    <property type="entry name" value="AT29763P-RELATED"/>
    <property type="match status" value="1"/>
</dbReference>
<evidence type="ECO:0000256" key="1">
    <source>
        <dbReference type="ARBA" id="ARBA00004389"/>
    </source>
</evidence>
<dbReference type="OMA" id="TGQARHY"/>
<dbReference type="GO" id="GO:0030544">
    <property type="term" value="F:Hsp70 protein binding"/>
    <property type="evidence" value="ECO:0007669"/>
    <property type="project" value="TreeGrafter"/>
</dbReference>
<evidence type="ECO:0000256" key="2">
    <source>
        <dbReference type="ARBA" id="ARBA00022692"/>
    </source>
</evidence>
<protein>
    <recommendedName>
        <fullName evidence="7">J domain-containing protein</fullName>
    </recommendedName>
</protein>
<keyword evidence="9" id="KW-1185">Reference proteome</keyword>
<evidence type="ECO:0000256" key="4">
    <source>
        <dbReference type="ARBA" id="ARBA00022989"/>
    </source>
</evidence>
<dbReference type="GO" id="GO:0071218">
    <property type="term" value="P:cellular response to misfolded protein"/>
    <property type="evidence" value="ECO:0007669"/>
    <property type="project" value="TreeGrafter"/>
</dbReference>
<organism evidence="8 9">
    <name type="scientific">Taxus chinensis</name>
    <name type="common">Chinese yew</name>
    <name type="synonym">Taxus wallichiana var. chinensis</name>
    <dbReference type="NCBI Taxonomy" id="29808"/>
    <lineage>
        <taxon>Eukaryota</taxon>
        <taxon>Viridiplantae</taxon>
        <taxon>Streptophyta</taxon>
        <taxon>Embryophyta</taxon>
        <taxon>Tracheophyta</taxon>
        <taxon>Spermatophyta</taxon>
        <taxon>Pinopsida</taxon>
        <taxon>Pinidae</taxon>
        <taxon>Conifers II</taxon>
        <taxon>Cupressales</taxon>
        <taxon>Taxaceae</taxon>
        <taxon>Taxus</taxon>
    </lineage>
</organism>
<dbReference type="SUPFAM" id="SSF46565">
    <property type="entry name" value="Chaperone J-domain"/>
    <property type="match status" value="1"/>
</dbReference>
<evidence type="ECO:0000313" key="8">
    <source>
        <dbReference type="EMBL" id="KAH9314189.1"/>
    </source>
</evidence>